<reference evidence="1" key="1">
    <citation type="submission" date="2022-07" db="EMBL/GenBank/DDBJ databases">
        <title>Phylogenomic reconstructions and comparative analyses of Kickxellomycotina fungi.</title>
        <authorList>
            <person name="Reynolds N.K."/>
            <person name="Stajich J.E."/>
            <person name="Barry K."/>
            <person name="Grigoriev I.V."/>
            <person name="Crous P."/>
            <person name="Smith M.E."/>
        </authorList>
    </citation>
    <scope>NUCLEOTIDE SEQUENCE</scope>
    <source>
        <strain evidence="1">CBS 190363</strain>
    </source>
</reference>
<accession>A0ACC1M932</accession>
<proteinExistence type="predicted"/>
<organism evidence="1 2">
    <name type="scientific">Coemansia aciculifera</name>
    <dbReference type="NCBI Taxonomy" id="417176"/>
    <lineage>
        <taxon>Eukaryota</taxon>
        <taxon>Fungi</taxon>
        <taxon>Fungi incertae sedis</taxon>
        <taxon>Zoopagomycota</taxon>
        <taxon>Kickxellomycotina</taxon>
        <taxon>Kickxellomycetes</taxon>
        <taxon>Kickxellales</taxon>
        <taxon>Kickxellaceae</taxon>
        <taxon>Coemansia</taxon>
    </lineage>
</organism>
<evidence type="ECO:0000313" key="1">
    <source>
        <dbReference type="EMBL" id="KAJ2900121.1"/>
    </source>
</evidence>
<comment type="caution">
    <text evidence="1">The sequence shown here is derived from an EMBL/GenBank/DDBJ whole genome shotgun (WGS) entry which is preliminary data.</text>
</comment>
<keyword evidence="2" id="KW-1185">Reference proteome</keyword>
<dbReference type="Proteomes" id="UP001139981">
    <property type="component" value="Unassembled WGS sequence"/>
</dbReference>
<gene>
    <name evidence="1" type="ORF">IWW38_000661</name>
</gene>
<dbReference type="EMBL" id="JANBVB010000011">
    <property type="protein sequence ID" value="KAJ2900121.1"/>
    <property type="molecule type" value="Genomic_DNA"/>
</dbReference>
<name>A0ACC1M932_9FUNG</name>
<protein>
    <submittedName>
        <fullName evidence="1">Uncharacterized protein</fullName>
    </submittedName>
</protein>
<sequence length="1065" mass="118015">MLGNRAKPVRRSLGFVIVRDNRSKIGSAVIALSIAQAALLLYARSKALKFSNIADAVTSYPYKHTSLVSQLAVLIAVANVVSFVAYLRSDRMLYAGLFPWPLPTLVLVQLLIGACEIYYSFFTPATRNVPIFGYYASLYANTLVASTLLSVVMLFFYARAQLRPVFAHPLLSESATDSKYLEYPPTNDPVDDETLEPPVEASGFSKSWYSTLVSLWLNDILRRGTARRLEATGLCDLDEADMLSSPSWRRYLRHRKPGRSLLVTMLITFAPEMLIQAVLSLAIPILTFSDPFSCSAFYARSGDWATKTPSMTSHPDEKTIRDVYFDALDFLLVKLVTVALASLVMWISTHIYHLVSEILAAEMLSKTLRCRGKGMSVKKDSTDAALSAAQPAAYQKSDSSLVSDISTVANLAQQWATFYSVPLTVYFGFQYMDELGLVCFLVAVLYTVFLWPPLKHYSKVKGKADKLEAKRTDSIAELLESIMTVKLFGWESRFMEMVDERHEHQQLHTHKQISYSFRVGVVLLLAPTLALAITFATYAAASGGKLTAETVFPALMALRLTLHILPKLFKLLGQFIDGRAALGRINLYLGQPQVQDLEKRVAHSEHTTAAVGPDELGFEAADLEWESPSSDTKAADKSAAISKGLRIVDTLDIGEQTLLFLHMDAATPYLQVETSSVNESDTSIGCNSSERDDNDNDSDMARFSLKDIDVRFPHGALSIVAGPTGSGKSSLLSALIGEMTLTRGRILLPTVDSRQVDSSDYKYRDIIELSDEGLAIRDIAYVAQEAWLRNATIRENILFGETYDHQRYEEVLRVCALKPDLRILSAGDQTETGARGVTLSGGQKQRVALARAVYSSRRILLIDDCLSAVDAHTAKHILTECLLSKTPLMLGRTRVLATHHVSMCLPYAQYIVMLREGQVSLKGNPSELQEQGGAFTKVLTELENSEDKSKALDKGKSAEEAVLDADVLDAEYLSKSANDSTSENEYNLRRLKKIAEQRGLDPGGDLSALEGSLVEDEERETGYVKSEVWLTYLNACGSKWFWIWLCYLPFTRCHRFSKATGFESG</sequence>
<evidence type="ECO:0000313" key="2">
    <source>
        <dbReference type="Proteomes" id="UP001139981"/>
    </source>
</evidence>